<gene>
    <name evidence="1" type="ORF">HMPREF1097_06003</name>
</gene>
<proteinExistence type="predicted"/>
<evidence type="ECO:0000313" key="1">
    <source>
        <dbReference type="EMBL" id="ENZ30597.1"/>
    </source>
</evidence>
<dbReference type="Proteomes" id="UP000013041">
    <property type="component" value="Unassembled WGS sequence"/>
</dbReference>
<accession>R0AEN6</accession>
<dbReference type="AlphaFoldDB" id="R0AEN6"/>
<reference evidence="1 2" key="1">
    <citation type="submission" date="2013-01" db="EMBL/GenBank/DDBJ databases">
        <title>The Genome Sequence of Clostridium bolteae 90B8.</title>
        <authorList>
            <consortium name="The Broad Institute Genome Sequencing Platform"/>
            <person name="Earl A."/>
            <person name="Ward D."/>
            <person name="Feldgarden M."/>
            <person name="Gevers D."/>
            <person name="Courvalin P."/>
            <person name="Lambert T."/>
            <person name="Walker B."/>
            <person name="Young S.K."/>
            <person name="Zeng Q."/>
            <person name="Gargeya S."/>
            <person name="Fitzgerald M."/>
            <person name="Haas B."/>
            <person name="Abouelleil A."/>
            <person name="Alvarado L."/>
            <person name="Arachchi H.M."/>
            <person name="Berlin A.M."/>
            <person name="Chapman S.B."/>
            <person name="Dewar J."/>
            <person name="Goldberg J."/>
            <person name="Griggs A."/>
            <person name="Gujja S."/>
            <person name="Hansen M."/>
            <person name="Howarth C."/>
            <person name="Imamovic A."/>
            <person name="Larimer J."/>
            <person name="McCowan C."/>
            <person name="Murphy C."/>
            <person name="Neiman D."/>
            <person name="Pearson M."/>
            <person name="Priest M."/>
            <person name="Roberts A."/>
            <person name="Saif S."/>
            <person name="Shea T."/>
            <person name="Sisk P."/>
            <person name="Sykes S."/>
            <person name="Wortman J."/>
            <person name="Nusbaum C."/>
            <person name="Birren B."/>
        </authorList>
    </citation>
    <scope>NUCLEOTIDE SEQUENCE [LARGE SCALE GENOMIC DNA]</scope>
    <source>
        <strain evidence="1 2">90B8</strain>
    </source>
</reference>
<dbReference type="EMBL" id="AGYG01000041">
    <property type="protein sequence ID" value="ENZ30597.1"/>
    <property type="molecule type" value="Genomic_DNA"/>
</dbReference>
<comment type="caution">
    <text evidence="1">The sequence shown here is derived from an EMBL/GenBank/DDBJ whole genome shotgun (WGS) entry which is preliminary data.</text>
</comment>
<name>R0AEN6_9FIRM</name>
<sequence>MCYRKTRRYEYEFRKCQDELKTEEGTLKVYGSLLDTLAIKMGFDYLSNLRRLDGYKKIQLRNLIKSIPANAFSEWEWKDALQYLTGTTFIQDMHSAYDVRQRLLAALKEEGTGGEWK</sequence>
<organism evidence="1 2">
    <name type="scientific">Enterocloster bolteae 90B8</name>
    <dbReference type="NCBI Taxonomy" id="997897"/>
    <lineage>
        <taxon>Bacteria</taxon>
        <taxon>Bacillati</taxon>
        <taxon>Bacillota</taxon>
        <taxon>Clostridia</taxon>
        <taxon>Lachnospirales</taxon>
        <taxon>Lachnospiraceae</taxon>
        <taxon>Enterocloster</taxon>
    </lineage>
</organism>
<dbReference type="HOGENOM" id="CLU_2080656_0_0_9"/>
<dbReference type="PATRIC" id="fig|997897.5.peg.6268"/>
<evidence type="ECO:0000313" key="2">
    <source>
        <dbReference type="Proteomes" id="UP000013041"/>
    </source>
</evidence>
<protein>
    <submittedName>
        <fullName evidence="1">Uncharacterized protein</fullName>
    </submittedName>
</protein>
<dbReference type="RefSeq" id="WP_002571140.1">
    <property type="nucleotide sequence ID" value="NZ_KB851146.1"/>
</dbReference>